<protein>
    <submittedName>
        <fullName evidence="1">Uncharacterized protein</fullName>
    </submittedName>
</protein>
<evidence type="ECO:0000313" key="2">
    <source>
        <dbReference type="Proteomes" id="UP000298615"/>
    </source>
</evidence>
<dbReference type="EMBL" id="CP039712">
    <property type="protein sequence ID" value="QCI85844.1"/>
    <property type="molecule type" value="Genomic_DNA"/>
</dbReference>
<reference evidence="1 2" key="1">
    <citation type="submission" date="2019-04" db="EMBL/GenBank/DDBJ databases">
        <title>Vagococcus sp. nov., isolated from faeces of yaks (Bos grunniens).</title>
        <authorList>
            <person name="Ge Y."/>
        </authorList>
    </citation>
    <scope>NUCLEOTIDE SEQUENCE [LARGE SCALE GENOMIC DNA]</scope>
    <source>
        <strain evidence="1 2">MN-17</strain>
    </source>
</reference>
<evidence type="ECO:0000313" key="1">
    <source>
        <dbReference type="EMBL" id="QCI85844.1"/>
    </source>
</evidence>
<dbReference type="Proteomes" id="UP000298615">
    <property type="component" value="Chromosome"/>
</dbReference>
<dbReference type="RefSeq" id="WP_136952687.1">
    <property type="nucleotide sequence ID" value="NZ_CP039712.1"/>
</dbReference>
<dbReference type="KEGG" id="vao:FA707_02175"/>
<sequence length="101" mass="11504">MKPETPSHYIPRFSWKSSLLLFLAIIVGGILLPYLFYLIGLNLKLAVMLFLPLLVALAVTYGQYFIETNRGFNKQFVISLVAMTLVLEIASYLWLFVGVIF</sequence>
<name>A0A4D7CSH7_9ENTE</name>
<keyword evidence="2" id="KW-1185">Reference proteome</keyword>
<dbReference type="AlphaFoldDB" id="A0A4D7CSH7"/>
<proteinExistence type="predicted"/>
<dbReference type="OrthoDB" id="1653665at2"/>
<accession>A0A4D7CSH7</accession>
<gene>
    <name evidence="1" type="ORF">FA707_02175</name>
</gene>
<organism evidence="1 2">
    <name type="scientific">Vagococcus zengguangii</name>
    <dbReference type="NCBI Taxonomy" id="2571750"/>
    <lineage>
        <taxon>Bacteria</taxon>
        <taxon>Bacillati</taxon>
        <taxon>Bacillota</taxon>
        <taxon>Bacilli</taxon>
        <taxon>Lactobacillales</taxon>
        <taxon>Enterococcaceae</taxon>
        <taxon>Vagococcus</taxon>
    </lineage>
</organism>